<comment type="caution">
    <text evidence="1">The sequence shown here is derived from an EMBL/GenBank/DDBJ whole genome shotgun (WGS) entry which is preliminary data.</text>
</comment>
<keyword evidence="2" id="KW-1185">Reference proteome</keyword>
<reference evidence="1 2" key="1">
    <citation type="submission" date="2020-08" db="EMBL/GenBank/DDBJ databases">
        <title>Genomic Encyclopedia of Type Strains, Phase IV (KMG-IV): sequencing the most valuable type-strain genomes for metagenomic binning, comparative biology and taxonomic classification.</title>
        <authorList>
            <person name="Goeker M."/>
        </authorList>
    </citation>
    <scope>NUCLEOTIDE SEQUENCE [LARGE SCALE GENOMIC DNA]</scope>
    <source>
        <strain evidence="1 2">DSM 22336</strain>
    </source>
</reference>
<organism evidence="1 2">
    <name type="scientific">Paenochrobactrum gallinarii</name>
    <dbReference type="NCBI Taxonomy" id="643673"/>
    <lineage>
        <taxon>Bacteria</taxon>
        <taxon>Pseudomonadati</taxon>
        <taxon>Pseudomonadota</taxon>
        <taxon>Alphaproteobacteria</taxon>
        <taxon>Hyphomicrobiales</taxon>
        <taxon>Brucellaceae</taxon>
        <taxon>Paenochrobactrum</taxon>
    </lineage>
</organism>
<evidence type="ECO:0000313" key="2">
    <source>
        <dbReference type="Proteomes" id="UP000555393"/>
    </source>
</evidence>
<dbReference type="EMBL" id="JACIIU010000002">
    <property type="protein sequence ID" value="MBB6260037.1"/>
    <property type="molecule type" value="Genomic_DNA"/>
</dbReference>
<dbReference type="AlphaFoldDB" id="A0A841LU61"/>
<protein>
    <submittedName>
        <fullName evidence="1">Uncharacterized protein</fullName>
    </submittedName>
</protein>
<accession>A0A841LU61</accession>
<proteinExistence type="predicted"/>
<gene>
    <name evidence="1" type="ORF">FHS77_000561</name>
</gene>
<sequence length="57" mass="6460">MWPFLSQIIKTINRSAIFADALQVLNGIVFQSILPKTTGFFVGIHDAQFLLTMMVFK</sequence>
<evidence type="ECO:0000313" key="1">
    <source>
        <dbReference type="EMBL" id="MBB6260037.1"/>
    </source>
</evidence>
<dbReference type="Proteomes" id="UP000555393">
    <property type="component" value="Unassembled WGS sequence"/>
</dbReference>
<name>A0A841LU61_9HYPH</name>